<dbReference type="Ensembl" id="ENSACAT00000012558.4">
    <property type="protein sequence ID" value="ENSACAP00000012305.4"/>
    <property type="gene ID" value="ENSACAG00000012450.4"/>
</dbReference>
<proteinExistence type="predicted"/>
<dbReference type="InParanoid" id="G1KMF9"/>
<reference evidence="2" key="3">
    <citation type="submission" date="2025-09" db="UniProtKB">
        <authorList>
            <consortium name="Ensembl"/>
        </authorList>
    </citation>
    <scope>IDENTIFICATION</scope>
</reference>
<dbReference type="AlphaFoldDB" id="G1KMF9"/>
<evidence type="ECO:0000313" key="3">
    <source>
        <dbReference type="Proteomes" id="UP000001646"/>
    </source>
</evidence>
<protein>
    <submittedName>
        <fullName evidence="2">Uncharacterized protein</fullName>
    </submittedName>
</protein>
<dbReference type="Proteomes" id="UP000001646">
    <property type="component" value="Chromosome 5"/>
</dbReference>
<reference evidence="2 3" key="1">
    <citation type="submission" date="2009-12" db="EMBL/GenBank/DDBJ databases">
        <title>The Genome Sequence of Anolis carolinensis (Green Anole Lizard).</title>
        <authorList>
            <consortium name="The Genome Sequencing Platform"/>
            <person name="Di Palma F."/>
            <person name="Alfoldi J."/>
            <person name="Heiman D."/>
            <person name="Young S."/>
            <person name="Grabherr M."/>
            <person name="Johnson J."/>
            <person name="Lander E.S."/>
            <person name="Lindblad-Toh K."/>
        </authorList>
    </citation>
    <scope>NUCLEOTIDE SEQUENCE [LARGE SCALE GENOMIC DNA]</scope>
    <source>
        <strain evidence="2 3">JBL SC #1</strain>
    </source>
</reference>
<feature type="compositionally biased region" description="Polar residues" evidence="1">
    <location>
        <begin position="15"/>
        <end position="36"/>
    </location>
</feature>
<accession>G1KMF9</accession>
<name>G1KMF9_ANOCA</name>
<dbReference type="Bgee" id="ENSACAG00000012450">
    <property type="expression patterns" value="Expressed in forelimb bud and 13 other cell types or tissues"/>
</dbReference>
<evidence type="ECO:0000256" key="1">
    <source>
        <dbReference type="SAM" id="MobiDB-lite"/>
    </source>
</evidence>
<dbReference type="eggNOG" id="ENOG502QWB5">
    <property type="taxonomic scope" value="Eukaryota"/>
</dbReference>
<sequence>MFRRILQRNPGRVGSQASDSDSAVSGNAVDVNNESSSEGFICPLCMKSHGSAEELFKHYEAVHESGVDASHGSELSLKRDDITLLRQEVQDLQASLKEERWYSEELKKELEKVQGQRHQVIALK</sequence>
<dbReference type="HOGENOM" id="CLU_256550_0_0_1"/>
<organism evidence="2 3">
    <name type="scientific">Anolis carolinensis</name>
    <name type="common">Green anole</name>
    <name type="synonym">American chameleon</name>
    <dbReference type="NCBI Taxonomy" id="28377"/>
    <lineage>
        <taxon>Eukaryota</taxon>
        <taxon>Metazoa</taxon>
        <taxon>Chordata</taxon>
        <taxon>Craniata</taxon>
        <taxon>Vertebrata</taxon>
        <taxon>Euteleostomi</taxon>
        <taxon>Lepidosauria</taxon>
        <taxon>Squamata</taxon>
        <taxon>Bifurcata</taxon>
        <taxon>Unidentata</taxon>
        <taxon>Episquamata</taxon>
        <taxon>Toxicofera</taxon>
        <taxon>Iguania</taxon>
        <taxon>Dactyloidae</taxon>
        <taxon>Anolis</taxon>
    </lineage>
</organism>
<reference evidence="2" key="2">
    <citation type="submission" date="2025-08" db="UniProtKB">
        <authorList>
            <consortium name="Ensembl"/>
        </authorList>
    </citation>
    <scope>IDENTIFICATION</scope>
</reference>
<evidence type="ECO:0000313" key="2">
    <source>
        <dbReference type="Ensembl" id="ENSACAP00000012305.4"/>
    </source>
</evidence>
<keyword evidence="3" id="KW-1185">Reference proteome</keyword>
<dbReference type="STRING" id="28377.ENSACAP00000012305"/>
<dbReference type="GeneTree" id="ENSGT00940000156910"/>
<feature type="region of interest" description="Disordered" evidence="1">
    <location>
        <begin position="1"/>
        <end position="36"/>
    </location>
</feature>